<keyword evidence="6 8" id="KW-1133">Transmembrane helix</keyword>
<feature type="transmembrane region" description="Helical" evidence="8">
    <location>
        <begin position="474"/>
        <end position="493"/>
    </location>
</feature>
<dbReference type="GO" id="GO:0042158">
    <property type="term" value="P:lipoprotein biosynthetic process"/>
    <property type="evidence" value="ECO:0007669"/>
    <property type="project" value="InterPro"/>
</dbReference>
<dbReference type="EMBL" id="JAALLT010000001">
    <property type="protein sequence ID" value="NGP75045.1"/>
    <property type="molecule type" value="Genomic_DNA"/>
</dbReference>
<reference evidence="9 10" key="1">
    <citation type="submission" date="2020-02" db="EMBL/GenBank/DDBJ databases">
        <title>Balneolaceae bacterium YR4-1, complete genome.</title>
        <authorList>
            <person name="Li Y."/>
            <person name="Wu S."/>
        </authorList>
    </citation>
    <scope>NUCLEOTIDE SEQUENCE [LARGE SCALE GENOMIC DNA]</scope>
    <source>
        <strain evidence="9 10">YR4-1</strain>
    </source>
</reference>
<evidence type="ECO:0000256" key="8">
    <source>
        <dbReference type="SAM" id="Phobius"/>
    </source>
</evidence>
<accession>A0A6M1SYW8</accession>
<feature type="transmembrane region" description="Helical" evidence="8">
    <location>
        <begin position="27"/>
        <end position="49"/>
    </location>
</feature>
<dbReference type="GO" id="GO:0005886">
    <property type="term" value="C:plasma membrane"/>
    <property type="evidence" value="ECO:0007669"/>
    <property type="project" value="InterPro"/>
</dbReference>
<feature type="transmembrane region" description="Helical" evidence="8">
    <location>
        <begin position="174"/>
        <end position="193"/>
    </location>
</feature>
<dbReference type="InterPro" id="IPR007318">
    <property type="entry name" value="Phopholipid_MeTrfase"/>
</dbReference>
<proteinExistence type="inferred from homology"/>
<dbReference type="GO" id="GO:0012505">
    <property type="term" value="C:endomembrane system"/>
    <property type="evidence" value="ECO:0007669"/>
    <property type="project" value="UniProtKB-SubCell"/>
</dbReference>
<dbReference type="RefSeq" id="WP_165138033.1">
    <property type="nucleotide sequence ID" value="NZ_JAALLT010000001.1"/>
</dbReference>
<evidence type="ECO:0000256" key="7">
    <source>
        <dbReference type="ARBA" id="ARBA00023136"/>
    </source>
</evidence>
<organism evidence="9 10">
    <name type="scientific">Halalkalibaculum roseum</name>
    <dbReference type="NCBI Taxonomy" id="2709311"/>
    <lineage>
        <taxon>Bacteria</taxon>
        <taxon>Pseudomonadati</taxon>
        <taxon>Balneolota</taxon>
        <taxon>Balneolia</taxon>
        <taxon>Balneolales</taxon>
        <taxon>Balneolaceae</taxon>
        <taxon>Halalkalibaculum</taxon>
    </lineage>
</organism>
<feature type="transmembrane region" description="Helical" evidence="8">
    <location>
        <begin position="401"/>
        <end position="418"/>
    </location>
</feature>
<feature type="transmembrane region" description="Helical" evidence="8">
    <location>
        <begin position="438"/>
        <end position="454"/>
    </location>
</feature>
<keyword evidence="5 8" id="KW-0812">Transmembrane</keyword>
<feature type="transmembrane region" description="Helical" evidence="8">
    <location>
        <begin position="251"/>
        <end position="270"/>
    </location>
</feature>
<evidence type="ECO:0008006" key="11">
    <source>
        <dbReference type="Google" id="ProtNLM"/>
    </source>
</evidence>
<dbReference type="Gene3D" id="1.20.120.1630">
    <property type="match status" value="1"/>
</dbReference>
<feature type="transmembrane region" description="Helical" evidence="8">
    <location>
        <begin position="69"/>
        <end position="87"/>
    </location>
</feature>
<evidence type="ECO:0000313" key="9">
    <source>
        <dbReference type="EMBL" id="NGP75045.1"/>
    </source>
</evidence>
<feature type="transmembrane region" description="Helical" evidence="8">
    <location>
        <begin position="291"/>
        <end position="309"/>
    </location>
</feature>
<dbReference type="GO" id="GO:0008961">
    <property type="term" value="F:phosphatidylglycerol-prolipoprotein diacylglyceryl transferase activity"/>
    <property type="evidence" value="ECO:0007669"/>
    <property type="project" value="InterPro"/>
</dbReference>
<name>A0A6M1SYW8_9BACT</name>
<dbReference type="Pfam" id="PF01790">
    <property type="entry name" value="LGT"/>
    <property type="match status" value="1"/>
</dbReference>
<feature type="transmembrane region" description="Helical" evidence="8">
    <location>
        <begin position="121"/>
        <end position="154"/>
    </location>
</feature>
<evidence type="ECO:0000256" key="5">
    <source>
        <dbReference type="ARBA" id="ARBA00022692"/>
    </source>
</evidence>
<evidence type="ECO:0000256" key="2">
    <source>
        <dbReference type="ARBA" id="ARBA00007150"/>
    </source>
</evidence>
<feature type="transmembrane region" description="Helical" evidence="8">
    <location>
        <begin position="315"/>
        <end position="332"/>
    </location>
</feature>
<feature type="transmembrane region" description="Helical" evidence="8">
    <location>
        <begin position="214"/>
        <end position="239"/>
    </location>
</feature>
<comment type="similarity">
    <text evidence="2">Belongs to the Lgt family.</text>
</comment>
<dbReference type="Pfam" id="PF04191">
    <property type="entry name" value="PEMT"/>
    <property type="match status" value="1"/>
</dbReference>
<evidence type="ECO:0000256" key="6">
    <source>
        <dbReference type="ARBA" id="ARBA00022989"/>
    </source>
</evidence>
<evidence type="ECO:0000313" key="10">
    <source>
        <dbReference type="Proteomes" id="UP000473278"/>
    </source>
</evidence>
<keyword evidence="7 8" id="KW-0472">Membrane</keyword>
<dbReference type="InterPro" id="IPR001640">
    <property type="entry name" value="Lgt"/>
</dbReference>
<keyword evidence="3" id="KW-1003">Cell membrane</keyword>
<comment type="caution">
    <text evidence="9">The sequence shown here is derived from an EMBL/GenBank/DDBJ whole genome shotgun (WGS) entry which is preliminary data.</text>
</comment>
<evidence type="ECO:0000256" key="3">
    <source>
        <dbReference type="ARBA" id="ARBA00022475"/>
    </source>
</evidence>
<comment type="subcellular location">
    <subcellularLocation>
        <location evidence="1">Endomembrane system</location>
        <topology evidence="1">Multi-pass membrane protein</topology>
    </subcellularLocation>
</comment>
<feature type="transmembrane region" description="Helical" evidence="8">
    <location>
        <begin position="374"/>
        <end position="395"/>
    </location>
</feature>
<dbReference type="PANTHER" id="PTHR30589">
    <property type="entry name" value="PROLIPOPROTEIN DIACYLGLYCERYL TRANSFERASE"/>
    <property type="match status" value="1"/>
</dbReference>
<sequence length="501" mass="55598">MKWTDQIYSADEAQEIKINSKGKRAGIIAIYIFLFLLVVPLFLLASGWIVDGMIGVQMQGQPLTTVSGAVLLISGAFLMGGAMLQLIRHGNGLPISHLPPENLVDHGLYQYIRHPIYSGFLALAAGVALVIPSIGMLTVSLPLLLLGMICYVRFYEEPALNKRYGPAYEKYVETTPALFPSVLSVTRSAWYKVAKKRFYAWINRIANHTVLFRYGDAIFVSYGLLCALGITLFMQHVAVSLLAQGMSAYEAGIFIAGCGLAGVTGARVYWWLEHIRSLIHEPWWGLKKVGFVSWGVPIGLLAFTVPFALLNSYSLLLLSDVLFAGMFIGYSLGRIGCLTYGCCYGKLCNEPGIVYRNDYAKVNRLKHTHGSTRFPTQLFSAAHGLLLILLLNAILYAEPRAGVLTVFALLYYGMGRFYEEFYRDRDRVADTIFTEGHVGSVAFILIGLLLALGIQQFNVPVLQAWTMESVRESLVILPLVGLMGVLMFLILGYHHKELGRW</sequence>
<gene>
    <name evidence="9" type="ORF">G3570_00255</name>
</gene>
<keyword evidence="10" id="KW-1185">Reference proteome</keyword>
<dbReference type="PANTHER" id="PTHR30589:SF0">
    <property type="entry name" value="PHOSPHATIDYLGLYCEROL--PROLIPOPROTEIN DIACYLGLYCERYL TRANSFERASE"/>
    <property type="match status" value="1"/>
</dbReference>
<evidence type="ECO:0000256" key="4">
    <source>
        <dbReference type="ARBA" id="ARBA00022679"/>
    </source>
</evidence>
<keyword evidence="4" id="KW-0808">Transferase</keyword>
<dbReference type="AlphaFoldDB" id="A0A6M1SYW8"/>
<protein>
    <recommendedName>
        <fullName evidence="11">Prolipoprotein diacylglyceryl transferase</fullName>
    </recommendedName>
</protein>
<dbReference type="Proteomes" id="UP000473278">
    <property type="component" value="Unassembled WGS sequence"/>
</dbReference>
<evidence type="ECO:0000256" key="1">
    <source>
        <dbReference type="ARBA" id="ARBA00004127"/>
    </source>
</evidence>